<dbReference type="Gene3D" id="3.60.10.10">
    <property type="entry name" value="Endonuclease/exonuclease/phosphatase"/>
    <property type="match status" value="1"/>
</dbReference>
<evidence type="ECO:0000313" key="2">
    <source>
        <dbReference type="EMBL" id="GAB0188815.1"/>
    </source>
</evidence>
<comment type="caution">
    <text evidence="2">The sequence shown here is derived from an EMBL/GenBank/DDBJ whole genome shotgun (WGS) entry which is preliminary data.</text>
</comment>
<dbReference type="InterPro" id="IPR043502">
    <property type="entry name" value="DNA/RNA_pol_sf"/>
</dbReference>
<name>A0ABC9WTR2_GRUJA</name>
<dbReference type="PANTHER" id="PTHR33332">
    <property type="entry name" value="REVERSE TRANSCRIPTASE DOMAIN-CONTAINING PROTEIN"/>
    <property type="match status" value="1"/>
</dbReference>
<evidence type="ECO:0000259" key="1">
    <source>
        <dbReference type="PROSITE" id="PS50878"/>
    </source>
</evidence>
<keyword evidence="3" id="KW-1185">Reference proteome</keyword>
<dbReference type="Pfam" id="PF00078">
    <property type="entry name" value="RVT_1"/>
    <property type="match status" value="1"/>
</dbReference>
<gene>
    <name evidence="2" type="ORF">GRJ2_001346800</name>
</gene>
<dbReference type="EMBL" id="BAAFJT010000004">
    <property type="protein sequence ID" value="GAB0188815.1"/>
    <property type="molecule type" value="Genomic_DNA"/>
</dbReference>
<dbReference type="PROSITE" id="PS50878">
    <property type="entry name" value="RT_POL"/>
    <property type="match status" value="1"/>
</dbReference>
<evidence type="ECO:0000313" key="3">
    <source>
        <dbReference type="Proteomes" id="UP001623348"/>
    </source>
</evidence>
<proteinExistence type="predicted"/>
<accession>A0ABC9WTR2</accession>
<organism evidence="2 3">
    <name type="scientific">Grus japonensis</name>
    <name type="common">Japanese crane</name>
    <name type="synonym">Red-crowned crane</name>
    <dbReference type="NCBI Taxonomy" id="30415"/>
    <lineage>
        <taxon>Eukaryota</taxon>
        <taxon>Metazoa</taxon>
        <taxon>Chordata</taxon>
        <taxon>Craniata</taxon>
        <taxon>Vertebrata</taxon>
        <taxon>Euteleostomi</taxon>
        <taxon>Archelosauria</taxon>
        <taxon>Archosauria</taxon>
        <taxon>Dinosauria</taxon>
        <taxon>Saurischia</taxon>
        <taxon>Theropoda</taxon>
        <taxon>Coelurosauria</taxon>
        <taxon>Aves</taxon>
        <taxon>Neognathae</taxon>
        <taxon>Neoaves</taxon>
        <taxon>Gruiformes</taxon>
        <taxon>Gruidae</taxon>
        <taxon>Grus</taxon>
    </lineage>
</organism>
<dbReference type="SUPFAM" id="SSF56672">
    <property type="entry name" value="DNA/RNA polymerases"/>
    <property type="match status" value="1"/>
</dbReference>
<protein>
    <submittedName>
        <fullName evidence="2">Mitochondrial enolase superfamily member 1</fullName>
    </submittedName>
</protein>
<dbReference type="AlphaFoldDB" id="A0ABC9WTR2"/>
<sequence length="704" mass="80470">MGDFNHPDIRWRDNAAERKQSRKFLECVDDNFLLQVTEEPTRRGAMLDLILTNKEGLVGDVKLKGSLGCSDHEMVEFRILRAVRRARSKLTTLAFRRADFGLFRDLFGRIPWDKALEGRGAQDSWLIFRGHLLQAQERCIPTKRKSSKNTKRPPWMNKELLGKVKQKKEAYRGWKQGQVAWEEYRETVRAAREQVSKAKALIEISLARDVKDNKKSFYRYVSDKRRTRENVGPFRNETGDLVTQDMEKAEVLNDFFASVFTGKCLSHTAQVTEGRDWENAEPPTVREDQVQEYLRNLKVHKSMGPDELHPRVLRELADEVARTLAVIFEKSWQSGEVPTDWKRGNITPIFKKGKKEDPGNYRWVSLTSVPGKIMEQTLLETLLRHMENKEVIGDSQHGFTKGKSCLTNLVAFYDGVTASVDKGRATDIIYLDLCKAFDTVPHDTLVSKLERHGFDGWTTRWIRNWLDGCTQRVVVNSSMSKWRTVTSGIPQGSVLGPALFNIFVGDTDSGIECTLSKFADDTKLCGVVDTLEGRDAIQRDLDRLERMGEEWIESSPEEKDLGVLIDEKLNMSQQCALAAQKANRVLGCIKSSVTSRSREVILPLYSALVRPHLEYCVQLWGPQYRRDMDLLERVQRRAMKLIRGLEHLSYEDRLRELGLFSLEKRWLRGDVIAAYQYLKGPTGKMVRDCLSGSGVTGQGVMGLS</sequence>
<reference evidence="2 3" key="1">
    <citation type="submission" date="2024-06" db="EMBL/GenBank/DDBJ databases">
        <title>The draft genome of Grus japonensis, version 3.</title>
        <authorList>
            <person name="Nabeshima K."/>
            <person name="Suzuki S."/>
            <person name="Onuma M."/>
        </authorList>
    </citation>
    <scope>NUCLEOTIDE SEQUENCE [LARGE SCALE GENOMIC DNA]</scope>
    <source>
        <strain evidence="2 3">451A</strain>
    </source>
</reference>
<dbReference type="InterPro" id="IPR036691">
    <property type="entry name" value="Endo/exonu/phosph_ase_sf"/>
</dbReference>
<dbReference type="Proteomes" id="UP001623348">
    <property type="component" value="Unassembled WGS sequence"/>
</dbReference>
<feature type="domain" description="Reverse transcriptase" evidence="1">
    <location>
        <begin position="330"/>
        <end position="590"/>
    </location>
</feature>
<dbReference type="CDD" id="cd01650">
    <property type="entry name" value="RT_nLTR_like"/>
    <property type="match status" value="1"/>
</dbReference>
<dbReference type="InterPro" id="IPR000477">
    <property type="entry name" value="RT_dom"/>
</dbReference>